<dbReference type="InterPro" id="IPR011010">
    <property type="entry name" value="DNA_brk_join_enz"/>
</dbReference>
<dbReference type="Pfam" id="PF13102">
    <property type="entry name" value="Phage_int_SAM_5"/>
    <property type="match status" value="1"/>
</dbReference>
<evidence type="ECO:0000313" key="6">
    <source>
        <dbReference type="Proteomes" id="UP000199452"/>
    </source>
</evidence>
<proteinExistence type="inferred from homology"/>
<dbReference type="InterPro" id="IPR002104">
    <property type="entry name" value="Integrase_catalytic"/>
</dbReference>
<evidence type="ECO:0000313" key="5">
    <source>
        <dbReference type="EMBL" id="SDB90189.1"/>
    </source>
</evidence>
<evidence type="ECO:0000256" key="1">
    <source>
        <dbReference type="ARBA" id="ARBA00008857"/>
    </source>
</evidence>
<dbReference type="GO" id="GO:0015074">
    <property type="term" value="P:DNA integration"/>
    <property type="evidence" value="ECO:0007669"/>
    <property type="project" value="InterPro"/>
</dbReference>
<keyword evidence="3" id="KW-0233">DNA recombination</keyword>
<evidence type="ECO:0000256" key="3">
    <source>
        <dbReference type="ARBA" id="ARBA00023172"/>
    </source>
</evidence>
<evidence type="ECO:0000256" key="2">
    <source>
        <dbReference type="ARBA" id="ARBA00023125"/>
    </source>
</evidence>
<dbReference type="AlphaFoldDB" id="A0A1G6H7C6"/>
<dbReference type="Proteomes" id="UP000199452">
    <property type="component" value="Unassembled WGS sequence"/>
</dbReference>
<accession>A0A1G6H7C6</accession>
<dbReference type="Pfam" id="PF17293">
    <property type="entry name" value="Arm-DNA-bind_5"/>
    <property type="match status" value="1"/>
</dbReference>
<dbReference type="InterPro" id="IPR035386">
    <property type="entry name" value="Arm-DNA-bind_5"/>
</dbReference>
<dbReference type="OrthoDB" id="1493636at2"/>
<sequence length="403" mass="46613">MESYSAKIYSREDFKRKDGTNPLYLRITINRKTKKFSLGISVKSSYWDKKNGKVRKGDPAHFNKNLTLESCLKRAEEILFEYRINRKQLTFDAFDVAYQVPHSQKTLSFIDYATEYVESMYRNNGSYDTYRTRKSCISKVKQFAKGDISLTSIDLAFLQRFEEHMNIVDGNSQSSRARIFAFMKAVINKAINEELIADNIFRKFKFSAQDGTREYLTNDEVLKLKAIHYSPNTHKTIKTALVPFLFACYTGIRFKDISELRFKHIIHVSENGTSKSYLQFVMHKTKEAIQIPLSNMALELIPNKTFDEDKLFKVYTNQPLNRYLKEAMDLVGITKTITFHCARHTFATQLLDAGVHLETVRKLLGHNDSKTTQIYAKTSLKSKESAIDALNKCFEEVDSNTSK</sequence>
<dbReference type="SUPFAM" id="SSF56349">
    <property type="entry name" value="DNA breaking-rejoining enzymes"/>
    <property type="match status" value="1"/>
</dbReference>
<dbReference type="CDD" id="cd01185">
    <property type="entry name" value="INTN1_C_like"/>
    <property type="match status" value="1"/>
</dbReference>
<protein>
    <submittedName>
        <fullName evidence="5">Site-specific recombinase XerD</fullName>
    </submittedName>
</protein>
<feature type="domain" description="Tyr recombinase" evidence="4">
    <location>
        <begin position="211"/>
        <end position="388"/>
    </location>
</feature>
<dbReference type="InterPro" id="IPR010998">
    <property type="entry name" value="Integrase_recombinase_N"/>
</dbReference>
<dbReference type="GO" id="GO:0003677">
    <property type="term" value="F:DNA binding"/>
    <property type="evidence" value="ECO:0007669"/>
    <property type="project" value="UniProtKB-KW"/>
</dbReference>
<dbReference type="Pfam" id="PF00589">
    <property type="entry name" value="Phage_integrase"/>
    <property type="match status" value="1"/>
</dbReference>
<dbReference type="GO" id="GO:0006310">
    <property type="term" value="P:DNA recombination"/>
    <property type="evidence" value="ECO:0007669"/>
    <property type="project" value="UniProtKB-KW"/>
</dbReference>
<dbReference type="PANTHER" id="PTHR30349:SF64">
    <property type="entry name" value="PROPHAGE INTEGRASE INTD-RELATED"/>
    <property type="match status" value="1"/>
</dbReference>
<dbReference type="InterPro" id="IPR025269">
    <property type="entry name" value="SAM-like_dom"/>
</dbReference>
<dbReference type="RefSeq" id="WP_092435825.1">
    <property type="nucleotide sequence ID" value="NZ_FMYP01000008.1"/>
</dbReference>
<dbReference type="InterPro" id="IPR013762">
    <property type="entry name" value="Integrase-like_cat_sf"/>
</dbReference>
<dbReference type="PANTHER" id="PTHR30349">
    <property type="entry name" value="PHAGE INTEGRASE-RELATED"/>
    <property type="match status" value="1"/>
</dbReference>
<dbReference type="PROSITE" id="PS51898">
    <property type="entry name" value="TYR_RECOMBINASE"/>
    <property type="match status" value="1"/>
</dbReference>
<evidence type="ECO:0000259" key="4">
    <source>
        <dbReference type="PROSITE" id="PS51898"/>
    </source>
</evidence>
<keyword evidence="6" id="KW-1185">Reference proteome</keyword>
<organism evidence="5 6">
    <name type="scientific">Williamwhitmania taraxaci</name>
    <dbReference type="NCBI Taxonomy" id="1640674"/>
    <lineage>
        <taxon>Bacteria</taxon>
        <taxon>Pseudomonadati</taxon>
        <taxon>Bacteroidota</taxon>
        <taxon>Bacteroidia</taxon>
        <taxon>Bacteroidales</taxon>
        <taxon>Williamwhitmaniaceae</taxon>
        <taxon>Williamwhitmania</taxon>
    </lineage>
</organism>
<dbReference type="STRING" id="1640674.SAMN05216323_10081"/>
<dbReference type="EMBL" id="FMYP01000008">
    <property type="protein sequence ID" value="SDB90189.1"/>
    <property type="molecule type" value="Genomic_DNA"/>
</dbReference>
<comment type="similarity">
    <text evidence="1">Belongs to the 'phage' integrase family.</text>
</comment>
<keyword evidence="2" id="KW-0238">DNA-binding</keyword>
<gene>
    <name evidence="5" type="ORF">SAMN05216323_10081</name>
</gene>
<dbReference type="InterPro" id="IPR050090">
    <property type="entry name" value="Tyrosine_recombinase_XerCD"/>
</dbReference>
<reference evidence="5 6" key="1">
    <citation type="submission" date="2016-09" db="EMBL/GenBank/DDBJ databases">
        <authorList>
            <person name="Capua I."/>
            <person name="De Benedictis P."/>
            <person name="Joannis T."/>
            <person name="Lombin L.H."/>
            <person name="Cattoli G."/>
        </authorList>
    </citation>
    <scope>NUCLEOTIDE SEQUENCE [LARGE SCALE GENOMIC DNA]</scope>
    <source>
        <strain evidence="5 6">A7P-90m</strain>
    </source>
</reference>
<dbReference type="Gene3D" id="1.10.443.10">
    <property type="entry name" value="Intergrase catalytic core"/>
    <property type="match status" value="1"/>
</dbReference>
<name>A0A1G6H7C6_9BACT</name>
<dbReference type="Gene3D" id="1.10.150.130">
    <property type="match status" value="1"/>
</dbReference>